<evidence type="ECO:0000256" key="4">
    <source>
        <dbReference type="ARBA" id="ARBA00023002"/>
    </source>
</evidence>
<comment type="similarity">
    <text evidence="1">Belongs to the oxygen-dependent FAD-linked oxidoreductase family.</text>
</comment>
<dbReference type="SUPFAM" id="SSF56176">
    <property type="entry name" value="FAD-binding/transporter-associated domain-like"/>
    <property type="match status" value="1"/>
</dbReference>
<dbReference type="KEGG" id="pco:PHACADRAFT_252502"/>
<feature type="region of interest" description="Disordered" evidence="5">
    <location>
        <begin position="320"/>
        <end position="391"/>
    </location>
</feature>
<dbReference type="InterPro" id="IPR036318">
    <property type="entry name" value="FAD-bd_PCMH-like_sf"/>
</dbReference>
<accession>K5X637</accession>
<dbReference type="Pfam" id="PF01565">
    <property type="entry name" value="FAD_binding_4"/>
    <property type="match status" value="1"/>
</dbReference>
<evidence type="ECO:0000256" key="1">
    <source>
        <dbReference type="ARBA" id="ARBA00005466"/>
    </source>
</evidence>
<dbReference type="GeneID" id="18915498"/>
<dbReference type="InterPro" id="IPR016166">
    <property type="entry name" value="FAD-bd_PCMH"/>
</dbReference>
<dbReference type="STRING" id="650164.K5X637"/>
<sequence>MADFCKIRYDPRKQVVEIGSGCLWDQVYSKLAPTGRNVVGGASADGVGVGGWLLGGGYSLKSNRHGLGIDSVVEFEIVTPDGRVRTANADKNSDLFQALRGGGNNFGIVTKFTLRTFAQEESTYGSYFLLKGERAEDFKNAMVDFVENETRKEACVVAAFRHELVRGKADPEYTISTLCIFDGEKPKREQDVPFQAFARLQENSESWKADPVGWKLGRTHLSIDDDSLEYYSPQGNWLPDRPGAPRADGWTCDSPEDAPPEYNNLFPRRRANQRNMDDNDSVAATGHFHHMSFYELHGVRPGGRRENRYPDTSRDCHTPNRHHCHHHHHHHHNDHGSDDNGSGSGSSGRGSDCSTNHGGSSNGSDDDGSGNSDNDDDSSEDDPEYFAHTDSKAAMTARYGSRIMVTKKVDKMGELSERGRFGCLMISKYTKALLDKMETEAQEVASYLKTNRGLSVIIDAWPVHKAIFDDSPPGAAFPHKRGEPYGPMLVYFRWENEADDDFWLTKLKDTLDRIRVVAKDLGLTPRKPAYYNNLSLETVPAHKIYRDNMEWLKRVKAKYDPTDVMGRCGGHKIPLPERSNSGRCGEEDDSD</sequence>
<dbReference type="Gene3D" id="3.30.465.10">
    <property type="match status" value="2"/>
</dbReference>
<dbReference type="RefSeq" id="XP_007393612.1">
    <property type="nucleotide sequence ID" value="XM_007393550.1"/>
</dbReference>
<dbReference type="InParanoid" id="K5X637"/>
<keyword evidence="4" id="KW-0560">Oxidoreductase</keyword>
<feature type="domain" description="FAD-binding PCMH-type" evidence="6">
    <location>
        <begin position="1"/>
        <end position="119"/>
    </location>
</feature>
<feature type="region of interest" description="Disordered" evidence="5">
    <location>
        <begin position="235"/>
        <end position="282"/>
    </location>
</feature>
<dbReference type="PANTHER" id="PTHR42973">
    <property type="entry name" value="BINDING OXIDOREDUCTASE, PUTATIVE (AFU_ORTHOLOGUE AFUA_1G17690)-RELATED"/>
    <property type="match status" value="1"/>
</dbReference>
<dbReference type="AlphaFoldDB" id="K5X637"/>
<evidence type="ECO:0000259" key="6">
    <source>
        <dbReference type="PROSITE" id="PS51387"/>
    </source>
</evidence>
<feature type="compositionally biased region" description="Basic residues" evidence="5">
    <location>
        <begin position="320"/>
        <end position="333"/>
    </location>
</feature>
<feature type="compositionally biased region" description="Acidic residues" evidence="5">
    <location>
        <begin position="364"/>
        <end position="384"/>
    </location>
</feature>
<reference evidence="7 8" key="1">
    <citation type="journal article" date="2012" name="BMC Genomics">
        <title>Comparative genomics of the white-rot fungi, Phanerochaete carnosa and P. chrysosporium, to elucidate the genetic basis of the distinct wood types they colonize.</title>
        <authorList>
            <person name="Suzuki H."/>
            <person name="MacDonald J."/>
            <person name="Syed K."/>
            <person name="Salamov A."/>
            <person name="Hori C."/>
            <person name="Aerts A."/>
            <person name="Henrissat B."/>
            <person name="Wiebenga A."/>
            <person name="vanKuyk P.A."/>
            <person name="Barry K."/>
            <person name="Lindquist E."/>
            <person name="LaButti K."/>
            <person name="Lapidus A."/>
            <person name="Lucas S."/>
            <person name="Coutinho P."/>
            <person name="Gong Y."/>
            <person name="Samejima M."/>
            <person name="Mahadevan R."/>
            <person name="Abou-Zaid M."/>
            <person name="de Vries R.P."/>
            <person name="Igarashi K."/>
            <person name="Yadav J.S."/>
            <person name="Grigoriev I.V."/>
            <person name="Master E.R."/>
        </authorList>
    </citation>
    <scope>NUCLEOTIDE SEQUENCE [LARGE SCALE GENOMIC DNA]</scope>
    <source>
        <strain evidence="7 8">HHB-10118-sp</strain>
    </source>
</reference>
<dbReference type="GO" id="GO:0071949">
    <property type="term" value="F:FAD binding"/>
    <property type="evidence" value="ECO:0007669"/>
    <property type="project" value="InterPro"/>
</dbReference>
<evidence type="ECO:0000313" key="7">
    <source>
        <dbReference type="EMBL" id="EKM58292.1"/>
    </source>
</evidence>
<evidence type="ECO:0000256" key="5">
    <source>
        <dbReference type="SAM" id="MobiDB-lite"/>
    </source>
</evidence>
<proteinExistence type="inferred from homology"/>
<dbReference type="PANTHER" id="PTHR42973:SF13">
    <property type="entry name" value="FAD-BINDING PCMH-TYPE DOMAIN-CONTAINING PROTEIN"/>
    <property type="match status" value="1"/>
</dbReference>
<gene>
    <name evidence="7" type="ORF">PHACADRAFT_252502</name>
</gene>
<dbReference type="EMBL" id="JH930470">
    <property type="protein sequence ID" value="EKM58292.1"/>
    <property type="molecule type" value="Genomic_DNA"/>
</dbReference>
<protein>
    <recommendedName>
        <fullName evidence="6">FAD-binding PCMH-type domain-containing protein</fullName>
    </recommendedName>
</protein>
<dbReference type="Proteomes" id="UP000008370">
    <property type="component" value="Unassembled WGS sequence"/>
</dbReference>
<dbReference type="PROSITE" id="PS51387">
    <property type="entry name" value="FAD_PCMH"/>
    <property type="match status" value="1"/>
</dbReference>
<dbReference type="Gene3D" id="3.40.462.20">
    <property type="match status" value="1"/>
</dbReference>
<keyword evidence="2" id="KW-0285">Flavoprotein</keyword>
<dbReference type="OrthoDB" id="2151789at2759"/>
<evidence type="ECO:0000256" key="2">
    <source>
        <dbReference type="ARBA" id="ARBA00022630"/>
    </source>
</evidence>
<name>K5X637_PHACS</name>
<evidence type="ECO:0000313" key="8">
    <source>
        <dbReference type="Proteomes" id="UP000008370"/>
    </source>
</evidence>
<feature type="compositionally biased region" description="Low complexity" evidence="5">
    <location>
        <begin position="349"/>
        <end position="363"/>
    </location>
</feature>
<dbReference type="InterPro" id="IPR050416">
    <property type="entry name" value="FAD-linked_Oxidoreductase"/>
</dbReference>
<dbReference type="InterPro" id="IPR006094">
    <property type="entry name" value="Oxid_FAD_bind_N"/>
</dbReference>
<keyword evidence="8" id="KW-1185">Reference proteome</keyword>
<dbReference type="HOGENOM" id="CLU_018354_1_0_1"/>
<evidence type="ECO:0000256" key="3">
    <source>
        <dbReference type="ARBA" id="ARBA00022827"/>
    </source>
</evidence>
<dbReference type="InterPro" id="IPR016169">
    <property type="entry name" value="FAD-bd_PCMH_sub2"/>
</dbReference>
<feature type="region of interest" description="Disordered" evidence="5">
    <location>
        <begin position="570"/>
        <end position="591"/>
    </location>
</feature>
<dbReference type="GO" id="GO:0016491">
    <property type="term" value="F:oxidoreductase activity"/>
    <property type="evidence" value="ECO:0007669"/>
    <property type="project" value="UniProtKB-KW"/>
</dbReference>
<organism evidence="7 8">
    <name type="scientific">Phanerochaete carnosa (strain HHB-10118-sp)</name>
    <name type="common">White-rot fungus</name>
    <name type="synonym">Peniophora carnosa</name>
    <dbReference type="NCBI Taxonomy" id="650164"/>
    <lineage>
        <taxon>Eukaryota</taxon>
        <taxon>Fungi</taxon>
        <taxon>Dikarya</taxon>
        <taxon>Basidiomycota</taxon>
        <taxon>Agaricomycotina</taxon>
        <taxon>Agaricomycetes</taxon>
        <taxon>Polyporales</taxon>
        <taxon>Phanerochaetaceae</taxon>
        <taxon>Phanerochaete</taxon>
    </lineage>
</organism>
<keyword evidence="3" id="KW-0274">FAD</keyword>